<dbReference type="EMBL" id="QFFJ01000002">
    <property type="protein sequence ID" value="RBL90126.1"/>
    <property type="molecule type" value="Genomic_DNA"/>
</dbReference>
<feature type="signal peptide" evidence="1">
    <location>
        <begin position="1"/>
        <end position="22"/>
    </location>
</feature>
<dbReference type="Proteomes" id="UP000253410">
    <property type="component" value="Unassembled WGS sequence"/>
</dbReference>
<accession>A0A365XUS3</accession>
<keyword evidence="1" id="KW-0732">Signal</keyword>
<reference evidence="2 3" key="1">
    <citation type="submission" date="2018-05" db="EMBL/GenBank/DDBJ databases">
        <title>Chitinophaga sp. K3CV102501T nov., isolated from isolated from a monsoon evergreen broad-leaved forest soil.</title>
        <authorList>
            <person name="Lv Y."/>
        </authorList>
    </citation>
    <scope>NUCLEOTIDE SEQUENCE [LARGE SCALE GENOMIC DNA]</scope>
    <source>
        <strain evidence="2 3">GDMCC 1.1325</strain>
    </source>
</reference>
<dbReference type="OrthoDB" id="1108759at2"/>
<dbReference type="RefSeq" id="WP_113618877.1">
    <property type="nucleotide sequence ID" value="NZ_QFFJ01000002.1"/>
</dbReference>
<evidence type="ECO:0008006" key="4">
    <source>
        <dbReference type="Google" id="ProtNLM"/>
    </source>
</evidence>
<protein>
    <recommendedName>
        <fullName evidence="4">Carboxypeptidase regulatory-like domain-containing protein</fullName>
    </recommendedName>
</protein>
<dbReference type="SUPFAM" id="SSF49464">
    <property type="entry name" value="Carboxypeptidase regulatory domain-like"/>
    <property type="match status" value="1"/>
</dbReference>
<feature type="chain" id="PRO_5016662143" description="Carboxypeptidase regulatory-like domain-containing protein" evidence="1">
    <location>
        <begin position="23"/>
        <end position="126"/>
    </location>
</feature>
<dbReference type="AlphaFoldDB" id="A0A365XUS3"/>
<comment type="caution">
    <text evidence="2">The sequence shown here is derived from an EMBL/GenBank/DDBJ whole genome shotgun (WGS) entry which is preliminary data.</text>
</comment>
<gene>
    <name evidence="2" type="ORF">DF182_27040</name>
</gene>
<organism evidence="2 3">
    <name type="scientific">Chitinophaga flava</name>
    <dbReference type="NCBI Taxonomy" id="2259036"/>
    <lineage>
        <taxon>Bacteria</taxon>
        <taxon>Pseudomonadati</taxon>
        <taxon>Bacteroidota</taxon>
        <taxon>Chitinophagia</taxon>
        <taxon>Chitinophagales</taxon>
        <taxon>Chitinophagaceae</taxon>
        <taxon>Chitinophaga</taxon>
    </lineage>
</organism>
<evidence type="ECO:0000313" key="3">
    <source>
        <dbReference type="Proteomes" id="UP000253410"/>
    </source>
</evidence>
<sequence length="126" mass="13846">MFMKTVLLCLCLIAGTSHFLFAQQCTIEVSGYVTEADGTPISDVEVEIADDLGFTSIKTFTDAVGHYVGVIVKYMFPGTSTPITLNYKKINHVSENRSITVTNSRNTHISVSLITVVLRQNAPQYP</sequence>
<dbReference type="Gene3D" id="2.60.40.1120">
    <property type="entry name" value="Carboxypeptidase-like, regulatory domain"/>
    <property type="match status" value="1"/>
</dbReference>
<evidence type="ECO:0000256" key="1">
    <source>
        <dbReference type="SAM" id="SignalP"/>
    </source>
</evidence>
<proteinExistence type="predicted"/>
<dbReference type="InterPro" id="IPR008969">
    <property type="entry name" value="CarboxyPept-like_regulatory"/>
</dbReference>
<keyword evidence="3" id="KW-1185">Reference proteome</keyword>
<evidence type="ECO:0000313" key="2">
    <source>
        <dbReference type="EMBL" id="RBL90126.1"/>
    </source>
</evidence>
<name>A0A365XUS3_9BACT</name>